<accession>A0A7R8Z2T2</accession>
<dbReference type="Proteomes" id="UP000594454">
    <property type="component" value="Chromosome 5"/>
</dbReference>
<evidence type="ECO:0000256" key="1">
    <source>
        <dbReference type="ARBA" id="ARBA00004141"/>
    </source>
</evidence>
<organism evidence="7 8">
    <name type="scientific">Hermetia illucens</name>
    <name type="common">Black soldier fly</name>
    <dbReference type="NCBI Taxonomy" id="343691"/>
    <lineage>
        <taxon>Eukaryota</taxon>
        <taxon>Metazoa</taxon>
        <taxon>Ecdysozoa</taxon>
        <taxon>Arthropoda</taxon>
        <taxon>Hexapoda</taxon>
        <taxon>Insecta</taxon>
        <taxon>Pterygota</taxon>
        <taxon>Neoptera</taxon>
        <taxon>Endopterygota</taxon>
        <taxon>Diptera</taxon>
        <taxon>Brachycera</taxon>
        <taxon>Stratiomyomorpha</taxon>
        <taxon>Stratiomyidae</taxon>
        <taxon>Hermetiinae</taxon>
        <taxon>Hermetia</taxon>
    </lineage>
</organism>
<dbReference type="OMA" id="MLAWAIH"/>
<evidence type="ECO:0000313" key="7">
    <source>
        <dbReference type="EMBL" id="CAD7091217.1"/>
    </source>
</evidence>
<dbReference type="InterPro" id="IPR009436">
    <property type="entry name" value="AGTRAP"/>
</dbReference>
<feature type="transmembrane region" description="Helical" evidence="6">
    <location>
        <begin position="37"/>
        <end position="54"/>
    </location>
</feature>
<dbReference type="InParanoid" id="A0A7R8Z2T2"/>
<evidence type="ECO:0008006" key="9">
    <source>
        <dbReference type="Google" id="ProtNLM"/>
    </source>
</evidence>
<evidence type="ECO:0000256" key="4">
    <source>
        <dbReference type="ARBA" id="ARBA00023136"/>
    </source>
</evidence>
<feature type="region of interest" description="Disordered" evidence="5">
    <location>
        <begin position="138"/>
        <end position="158"/>
    </location>
</feature>
<dbReference type="FunCoup" id="A0A7R8Z2T2">
    <property type="interactions" value="292"/>
</dbReference>
<evidence type="ECO:0000313" key="8">
    <source>
        <dbReference type="Proteomes" id="UP000594454"/>
    </source>
</evidence>
<dbReference type="AlphaFoldDB" id="A0A7R8Z2T2"/>
<feature type="transmembrane region" description="Helical" evidence="6">
    <location>
        <begin position="66"/>
        <end position="86"/>
    </location>
</feature>
<evidence type="ECO:0000256" key="5">
    <source>
        <dbReference type="SAM" id="MobiDB-lite"/>
    </source>
</evidence>
<dbReference type="PANTHER" id="PTHR16521">
    <property type="entry name" value="TYPE-1 ANGIOTENSIN II RECEPTOR-ASSOCIATED PROTEIN"/>
    <property type="match status" value="1"/>
</dbReference>
<proteinExistence type="predicted"/>
<keyword evidence="3 6" id="KW-1133">Transmembrane helix</keyword>
<dbReference type="EMBL" id="LR899013">
    <property type="protein sequence ID" value="CAD7091217.1"/>
    <property type="molecule type" value="Genomic_DNA"/>
</dbReference>
<sequence length="158" mass="17940">MTEISTLMGSPFVRVKLVTFVHFIFIANAMLTYTWPTAFLFYNILFIISLMWTIHCKESTDAVHTAVLIDACSIVFDLICIISFYYPINGWALAFSIINLICRPFSALLLHREFTERGGTMTTGTIFPTTQQRTYQDIDRPTQPVPTNNQGPNVASIF</sequence>
<dbReference type="GO" id="GO:0005886">
    <property type="term" value="C:plasma membrane"/>
    <property type="evidence" value="ECO:0007669"/>
    <property type="project" value="TreeGrafter"/>
</dbReference>
<name>A0A7R8Z2T2_HERIL</name>
<keyword evidence="2 6" id="KW-0812">Transmembrane</keyword>
<feature type="compositionally biased region" description="Polar residues" evidence="5">
    <location>
        <begin position="145"/>
        <end position="158"/>
    </location>
</feature>
<evidence type="ECO:0000256" key="2">
    <source>
        <dbReference type="ARBA" id="ARBA00022692"/>
    </source>
</evidence>
<evidence type="ECO:0000256" key="3">
    <source>
        <dbReference type="ARBA" id="ARBA00022989"/>
    </source>
</evidence>
<dbReference type="SMART" id="SM00805">
    <property type="entry name" value="AGTRAP"/>
    <property type="match status" value="1"/>
</dbReference>
<dbReference type="PANTHER" id="PTHR16521:SF3">
    <property type="entry name" value="TYPE-1 ANGIOTENSIN II RECEPTOR-ASSOCIATED PROTEIN"/>
    <property type="match status" value="1"/>
</dbReference>
<dbReference type="GO" id="GO:0038166">
    <property type="term" value="P:angiotensin-activated signaling pathway"/>
    <property type="evidence" value="ECO:0007669"/>
    <property type="project" value="InterPro"/>
</dbReference>
<gene>
    <name evidence="7" type="ORF">HERILL_LOCUS13643</name>
</gene>
<protein>
    <recommendedName>
        <fullName evidence="9">Type-1 angiotensin II receptor-associated protein</fullName>
    </recommendedName>
</protein>
<dbReference type="OrthoDB" id="8191171at2759"/>
<feature type="transmembrane region" description="Helical" evidence="6">
    <location>
        <begin position="12"/>
        <end position="31"/>
    </location>
</feature>
<comment type="subcellular location">
    <subcellularLocation>
        <location evidence="1">Membrane</location>
        <topology evidence="1">Multi-pass membrane protein</topology>
    </subcellularLocation>
</comment>
<reference evidence="7 8" key="1">
    <citation type="submission" date="2020-11" db="EMBL/GenBank/DDBJ databases">
        <authorList>
            <person name="Wallbank WR R."/>
            <person name="Pardo Diaz C."/>
            <person name="Kozak K."/>
            <person name="Martin S."/>
            <person name="Jiggins C."/>
            <person name="Moest M."/>
            <person name="Warren A I."/>
            <person name="Generalovic N T."/>
            <person name="Byers J.R.P. K."/>
            <person name="Montejo-Kovacevich G."/>
            <person name="Yen C E."/>
        </authorList>
    </citation>
    <scope>NUCLEOTIDE SEQUENCE [LARGE SCALE GENOMIC DNA]</scope>
</reference>
<dbReference type="Pfam" id="PF06396">
    <property type="entry name" value="AGTRAP"/>
    <property type="match status" value="1"/>
</dbReference>
<keyword evidence="4 6" id="KW-0472">Membrane</keyword>
<keyword evidence="8" id="KW-1185">Reference proteome</keyword>
<evidence type="ECO:0000256" key="6">
    <source>
        <dbReference type="SAM" id="Phobius"/>
    </source>
</evidence>